<accession>A0ABN6F9U6</accession>
<dbReference type="Proteomes" id="UP001320148">
    <property type="component" value="Chromosome"/>
</dbReference>
<proteinExistence type="predicted"/>
<gene>
    <name evidence="1" type="ORF">DSLASN_46280</name>
</gene>
<evidence type="ECO:0000313" key="2">
    <source>
        <dbReference type="Proteomes" id="UP001320148"/>
    </source>
</evidence>
<dbReference type="EMBL" id="AP024488">
    <property type="protein sequence ID" value="BCS98996.1"/>
    <property type="molecule type" value="Genomic_DNA"/>
</dbReference>
<evidence type="ECO:0000313" key="1">
    <source>
        <dbReference type="EMBL" id="BCS98996.1"/>
    </source>
</evidence>
<reference evidence="1 2" key="1">
    <citation type="submission" date="2021-02" db="EMBL/GenBank/DDBJ databases">
        <title>Complete genome of Desulfoluna sp. strain ASN36.</title>
        <authorList>
            <person name="Takahashi A."/>
            <person name="Kojima H."/>
            <person name="Fukui M."/>
        </authorList>
    </citation>
    <scope>NUCLEOTIDE SEQUENCE [LARGE SCALE GENOMIC DNA]</scope>
    <source>
        <strain evidence="1 2">ASN36</strain>
    </source>
</reference>
<name>A0ABN6F9U6_9BACT</name>
<keyword evidence="2" id="KW-1185">Reference proteome</keyword>
<protein>
    <submittedName>
        <fullName evidence="1">Uncharacterized protein</fullName>
    </submittedName>
</protein>
<organism evidence="1 2">
    <name type="scientific">Desulfoluna limicola</name>
    <dbReference type="NCBI Taxonomy" id="2810562"/>
    <lineage>
        <taxon>Bacteria</taxon>
        <taxon>Pseudomonadati</taxon>
        <taxon>Thermodesulfobacteriota</taxon>
        <taxon>Desulfobacteria</taxon>
        <taxon>Desulfobacterales</taxon>
        <taxon>Desulfolunaceae</taxon>
        <taxon>Desulfoluna</taxon>
    </lineage>
</organism>
<sequence>MALRHLVAASYPWWAGNPLKHGNAGGAGITFRSPPSTQYIVLTPKNVINHCIFADNSDMVQYVSNGLWARQENLSPHAIFFEYVESDHV</sequence>